<name>A7GTG2_BACCN</name>
<dbReference type="STRING" id="315749.Bcer98_3197"/>
<dbReference type="Proteomes" id="UP000002300">
    <property type="component" value="Chromosome"/>
</dbReference>
<evidence type="ECO:0000313" key="2">
    <source>
        <dbReference type="Proteomes" id="UP000002300"/>
    </source>
</evidence>
<dbReference type="AlphaFoldDB" id="A7GTG2"/>
<dbReference type="HOGENOM" id="CLU_051479_3_0_9"/>
<reference evidence="1 2" key="1">
    <citation type="journal article" date="2008" name="Chem. Biol. Interact.">
        <title>Extending the Bacillus cereus group genomics to putative food-borne pathogens of different toxicity.</title>
        <authorList>
            <person name="Lapidus A."/>
            <person name="Goltsman E."/>
            <person name="Auger S."/>
            <person name="Galleron N."/>
            <person name="Segurens B."/>
            <person name="Dossat C."/>
            <person name="Land M.L."/>
            <person name="Broussolle V."/>
            <person name="Brillard J."/>
            <person name="Guinebretiere M.H."/>
            <person name="Sanchis V."/>
            <person name="Nguen-The C."/>
            <person name="Lereclus D."/>
            <person name="Richardson P."/>
            <person name="Wincker P."/>
            <person name="Weissenbach J."/>
            <person name="Ehrlich S.D."/>
            <person name="Sorokin A."/>
        </authorList>
    </citation>
    <scope>NUCLEOTIDE SEQUENCE [LARGE SCALE GENOMIC DNA]</scope>
    <source>
        <strain evidence="2">DSM 22905 / CIP 110041 / 391-98 / NVH 391-98</strain>
    </source>
</reference>
<organism evidence="1 2">
    <name type="scientific">Bacillus cytotoxicus (strain DSM 22905 / CIP 110041 / 391-98 / NVH 391-98)</name>
    <dbReference type="NCBI Taxonomy" id="315749"/>
    <lineage>
        <taxon>Bacteria</taxon>
        <taxon>Bacillati</taxon>
        <taxon>Bacillota</taxon>
        <taxon>Bacilli</taxon>
        <taxon>Bacillales</taxon>
        <taxon>Bacillaceae</taxon>
        <taxon>Bacillus</taxon>
        <taxon>Bacillus cereus group</taxon>
    </lineage>
</organism>
<accession>A7GTG2</accession>
<dbReference type="Pfam" id="PF10518">
    <property type="entry name" value="TAT_signal"/>
    <property type="match status" value="1"/>
</dbReference>
<dbReference type="PROSITE" id="PS51318">
    <property type="entry name" value="TAT"/>
    <property type="match status" value="1"/>
</dbReference>
<gene>
    <name evidence="1" type="ordered locus">Bcer98_3197</name>
</gene>
<dbReference type="eggNOG" id="COG0778">
    <property type="taxonomic scope" value="Bacteria"/>
</dbReference>
<dbReference type="KEGG" id="bcy:Bcer98_3197"/>
<dbReference type="Gene3D" id="3.40.109.10">
    <property type="entry name" value="NADH Oxidase"/>
    <property type="match status" value="1"/>
</dbReference>
<evidence type="ECO:0008006" key="3">
    <source>
        <dbReference type="Google" id="ProtNLM"/>
    </source>
</evidence>
<proteinExistence type="predicted"/>
<evidence type="ECO:0000313" key="1">
    <source>
        <dbReference type="EMBL" id="ABS23420.1"/>
    </source>
</evidence>
<sequence length="390" mass="43526">MEAIKLVSRRNFLKGSAVVGGLLAAGGFWRAIDAGVFNSGEGLAYSAWNTSAQGMEEIVRAATLAANSHNTQPWCFDIGDTYIHIFADKARNIGTADPFLREMHASLGCSLENLVIAAAAKGYSSEIEYFPDSSQKNHIAKVNLSEGKTVRSELYDAIPKRHMNRAPYDTERTVSKHMLQSLHKLNEEKEEVKLFLFDSSSDKKMISEAMFEATEAFIADQDQVNDDAKWMRQTWDAIEAHKDGITLDAQGLSPFMRVVAKMLPPLSVEQNNAFWLKTVKEKQLPTAAAFGFIAVRDLNNYEQVIKAGQLWQRIHLFGTAKGLALQVLNQLSERRDREISLGIETKIGKKLNGIINDPNWQSVIQFRLGYPTLQGLPSPRRPVSEVVISR</sequence>
<dbReference type="NCBIfam" id="NF047509">
    <property type="entry name" value="Rv3131_FMN_oxido"/>
    <property type="match status" value="1"/>
</dbReference>
<dbReference type="InterPro" id="IPR006311">
    <property type="entry name" value="TAT_signal"/>
</dbReference>
<dbReference type="SUPFAM" id="SSF55469">
    <property type="entry name" value="FMN-dependent nitroreductase-like"/>
    <property type="match status" value="2"/>
</dbReference>
<dbReference type="EMBL" id="CP000764">
    <property type="protein sequence ID" value="ABS23420.1"/>
    <property type="molecule type" value="Genomic_DNA"/>
</dbReference>
<dbReference type="RefSeq" id="WP_012095659.1">
    <property type="nucleotide sequence ID" value="NC_009674.1"/>
</dbReference>
<protein>
    <recommendedName>
        <fullName evidence="3">Twin-arginine translocation signal domain-containing protein</fullName>
    </recommendedName>
</protein>
<dbReference type="InterPro" id="IPR000415">
    <property type="entry name" value="Nitroreductase-like"/>
</dbReference>
<dbReference type="NCBIfam" id="TIGR01409">
    <property type="entry name" value="TAT_signal_seq"/>
    <property type="match status" value="1"/>
</dbReference>
<keyword evidence="2" id="KW-1185">Reference proteome</keyword>
<dbReference type="GO" id="GO:0016491">
    <property type="term" value="F:oxidoreductase activity"/>
    <property type="evidence" value="ECO:0007669"/>
    <property type="project" value="InterPro"/>
</dbReference>
<dbReference type="InterPro" id="IPR019546">
    <property type="entry name" value="TAT_signal_bac_arc"/>
</dbReference>
<dbReference type="GeneID" id="33899283"/>
<dbReference type="OrthoDB" id="5149792at2"/>